<dbReference type="InterPro" id="IPR038475">
    <property type="entry name" value="RecG_C_sf"/>
</dbReference>
<feature type="domain" description="Schlafen AlbA-2" evidence="1">
    <location>
        <begin position="20"/>
        <end position="136"/>
    </location>
</feature>
<dbReference type="Gene3D" id="3.30.950.30">
    <property type="entry name" value="Schlafen, AAA domain"/>
    <property type="match status" value="1"/>
</dbReference>
<dbReference type="RefSeq" id="WP_075756336.1">
    <property type="nucleotide sequence ID" value="NZ_CP146991.1"/>
</dbReference>
<evidence type="ECO:0000313" key="3">
    <source>
        <dbReference type="Proteomes" id="UP000245702"/>
    </source>
</evidence>
<dbReference type="EMBL" id="FCOW01000004">
    <property type="protein sequence ID" value="CVK18400.1"/>
    <property type="molecule type" value="Genomic_DNA"/>
</dbReference>
<dbReference type="InterPro" id="IPR038461">
    <property type="entry name" value="Schlafen_AlbA_2_dom_sf"/>
</dbReference>
<dbReference type="Pfam" id="PF13749">
    <property type="entry name" value="HATPase_c_4"/>
    <property type="match status" value="1"/>
</dbReference>
<dbReference type="Pfam" id="PF04326">
    <property type="entry name" value="SLFN_AlbA_2"/>
    <property type="match status" value="1"/>
</dbReference>
<dbReference type="SUPFAM" id="SSF46785">
    <property type="entry name" value="Winged helix' DNA-binding domain"/>
    <property type="match status" value="1"/>
</dbReference>
<dbReference type="InterPro" id="IPR007421">
    <property type="entry name" value="Schlafen_AlbA_2_dom"/>
</dbReference>
<organism evidence="2 3">
    <name type="scientific">Sporomusa sphaeroides DSM 2875</name>
    <dbReference type="NCBI Taxonomy" id="1337886"/>
    <lineage>
        <taxon>Bacteria</taxon>
        <taxon>Bacillati</taxon>
        <taxon>Bacillota</taxon>
        <taxon>Negativicutes</taxon>
        <taxon>Selenomonadales</taxon>
        <taxon>Sporomusaceae</taxon>
        <taxon>Sporomusa</taxon>
    </lineage>
</organism>
<comment type="caution">
    <text evidence="2">The sequence shown here is derived from an EMBL/GenBank/DDBJ whole genome shotgun (WGS) entry which is preliminary data.</text>
</comment>
<gene>
    <name evidence="2" type="ORF">SSPH_01038</name>
</gene>
<dbReference type="Gene3D" id="3.30.565.60">
    <property type="match status" value="1"/>
</dbReference>
<evidence type="ECO:0000259" key="1">
    <source>
        <dbReference type="Pfam" id="PF04326"/>
    </source>
</evidence>
<keyword evidence="3" id="KW-1185">Reference proteome</keyword>
<proteinExistence type="predicted"/>
<reference evidence="2 3" key="1">
    <citation type="submission" date="2016-01" db="EMBL/GenBank/DDBJ databases">
        <authorList>
            <person name="Brown R."/>
        </authorList>
    </citation>
    <scope>NUCLEOTIDE SEQUENCE [LARGE SCALE GENOMIC DNA]</scope>
    <source>
        <strain evidence="2">Sporomusa sphaeroides DSM 2875</strain>
    </source>
</reference>
<evidence type="ECO:0000313" key="2">
    <source>
        <dbReference type="EMBL" id="CVK18400.1"/>
    </source>
</evidence>
<dbReference type="PANTHER" id="PTHR30595:SF6">
    <property type="entry name" value="SCHLAFEN ALBA-2 DOMAIN-CONTAINING PROTEIN"/>
    <property type="match status" value="1"/>
</dbReference>
<name>A0ABM9W3E1_9FIRM</name>
<sequence length="486" mass="55587">MLSKYNTNLTMEFLLTPGVESQYFDRKSASISIAKLTETVIAFANADGGTIAIGIKDRAIEGIDAQGNVKINDFIQCGFEKCIPSVRYTPEFVDVIKNNGNSDRLLFLHIEASSDRVHRNSADEVFLRVGDESKKLSFEQRLSLEYDKGERLFEDNVIEDCRWEDLDEELLSEYKKAVNFQGDDLLQILYARGLAKRSADRPLITIAGVLLFAKYPSAYLPNARIRFIRYEGGKAEVGTSMNIIKQEYIEGPLVKQIETARSLVQSQLRTFTALNPLDGKFVSIPEYPAFAWQEGIVNAVTHRAYNIQGDDIKILLFDDRMEIVSPGKLPNIVTTSNIREVRYSRNPRIARVLTEFGWVKELGEGVKRIYEEMKSFFLDEPIYDEPNNQSVLLTLKNNVFMRRNRRQERIGTLVSSEWNSLPSHHKQALEIMYSRGKVTTKELAKIIERSTNVSRKVLEELAAKGFIRRVALNRNDPNQYYELIVE</sequence>
<dbReference type="PANTHER" id="PTHR30595">
    <property type="entry name" value="GLPR-RELATED TRANSCRIPTIONAL REPRESSOR"/>
    <property type="match status" value="1"/>
</dbReference>
<accession>A0ABM9W3E1</accession>
<protein>
    <submittedName>
        <fullName evidence="2">Divergent AAA domain protein</fullName>
    </submittedName>
</protein>
<dbReference type="InterPro" id="IPR036390">
    <property type="entry name" value="WH_DNA-bd_sf"/>
</dbReference>
<dbReference type="Proteomes" id="UP000245702">
    <property type="component" value="Unassembled WGS sequence"/>
</dbReference>